<comment type="subcellular location">
    <subcellularLocation>
        <location evidence="1">Membrane</location>
        <topology evidence="1">Multi-pass membrane protein</topology>
    </subcellularLocation>
</comment>
<feature type="transmembrane region" description="Helical" evidence="5">
    <location>
        <begin position="120"/>
        <end position="138"/>
    </location>
</feature>
<feature type="transmembrane region" description="Helical" evidence="5">
    <location>
        <begin position="55"/>
        <end position="78"/>
    </location>
</feature>
<dbReference type="PANTHER" id="PTHR23508">
    <property type="entry name" value="CARBOXYLIC ACID TRANSPORTER PROTEIN HOMOLOG"/>
    <property type="match status" value="1"/>
</dbReference>
<dbReference type="PROSITE" id="PS50850">
    <property type="entry name" value="MFS"/>
    <property type="match status" value="1"/>
</dbReference>
<evidence type="ECO:0000256" key="4">
    <source>
        <dbReference type="ARBA" id="ARBA00023136"/>
    </source>
</evidence>
<name>A0A645JPJ7_9ZZZZ</name>
<dbReference type="GO" id="GO:0005886">
    <property type="term" value="C:plasma membrane"/>
    <property type="evidence" value="ECO:0007669"/>
    <property type="project" value="TreeGrafter"/>
</dbReference>
<feature type="transmembrane region" description="Helical" evidence="5">
    <location>
        <begin position="85"/>
        <end position="108"/>
    </location>
</feature>
<comment type="caution">
    <text evidence="7">The sequence shown here is derived from an EMBL/GenBank/DDBJ whole genome shotgun (WGS) entry which is preliminary data.</text>
</comment>
<keyword evidence="3 5" id="KW-1133">Transmembrane helix</keyword>
<dbReference type="SUPFAM" id="SSF103473">
    <property type="entry name" value="MFS general substrate transporter"/>
    <property type="match status" value="1"/>
</dbReference>
<evidence type="ECO:0000256" key="2">
    <source>
        <dbReference type="ARBA" id="ARBA00022692"/>
    </source>
</evidence>
<evidence type="ECO:0000259" key="6">
    <source>
        <dbReference type="PROSITE" id="PS50850"/>
    </source>
</evidence>
<feature type="domain" description="Major facilitator superfamily (MFS) profile" evidence="6">
    <location>
        <begin position="1"/>
        <end position="143"/>
    </location>
</feature>
<dbReference type="InterPro" id="IPR011701">
    <property type="entry name" value="MFS"/>
</dbReference>
<dbReference type="PANTHER" id="PTHR23508:SF10">
    <property type="entry name" value="CARBOXYLIC ACID TRANSPORTER PROTEIN HOMOLOG"/>
    <property type="match status" value="1"/>
</dbReference>
<protein>
    <recommendedName>
        <fullName evidence="6">Major facilitator superfamily (MFS) profile domain-containing protein</fullName>
    </recommendedName>
</protein>
<evidence type="ECO:0000256" key="5">
    <source>
        <dbReference type="SAM" id="Phobius"/>
    </source>
</evidence>
<keyword evidence="2 5" id="KW-0812">Transmembrane</keyword>
<dbReference type="Gene3D" id="1.20.1250.20">
    <property type="entry name" value="MFS general substrate transporter like domains"/>
    <property type="match status" value="1"/>
</dbReference>
<dbReference type="InterPro" id="IPR020846">
    <property type="entry name" value="MFS_dom"/>
</dbReference>
<dbReference type="EMBL" id="VSSQ01138199">
    <property type="protein sequence ID" value="MPN61503.1"/>
    <property type="molecule type" value="Genomic_DNA"/>
</dbReference>
<feature type="transmembrane region" description="Helical" evidence="5">
    <location>
        <begin position="6"/>
        <end position="24"/>
    </location>
</feature>
<accession>A0A645JPJ7</accession>
<evidence type="ECO:0000313" key="7">
    <source>
        <dbReference type="EMBL" id="MPN61503.1"/>
    </source>
</evidence>
<feature type="transmembrane region" description="Helical" evidence="5">
    <location>
        <begin position="31"/>
        <end position="49"/>
    </location>
</feature>
<evidence type="ECO:0000256" key="3">
    <source>
        <dbReference type="ARBA" id="ARBA00022989"/>
    </source>
</evidence>
<gene>
    <name evidence="7" type="ORF">SDC9_209241</name>
</gene>
<evidence type="ECO:0000256" key="1">
    <source>
        <dbReference type="ARBA" id="ARBA00004141"/>
    </source>
</evidence>
<proteinExistence type="predicted"/>
<organism evidence="7">
    <name type="scientific">bioreactor metagenome</name>
    <dbReference type="NCBI Taxonomy" id="1076179"/>
    <lineage>
        <taxon>unclassified sequences</taxon>
        <taxon>metagenomes</taxon>
        <taxon>ecological metagenomes</taxon>
    </lineage>
</organism>
<dbReference type="Pfam" id="PF07690">
    <property type="entry name" value="MFS_1"/>
    <property type="match status" value="1"/>
</dbReference>
<dbReference type="GO" id="GO:0046943">
    <property type="term" value="F:carboxylic acid transmembrane transporter activity"/>
    <property type="evidence" value="ECO:0007669"/>
    <property type="project" value="TreeGrafter"/>
</dbReference>
<keyword evidence="4 5" id="KW-0472">Membrane</keyword>
<dbReference type="InterPro" id="IPR036259">
    <property type="entry name" value="MFS_trans_sf"/>
</dbReference>
<dbReference type="AlphaFoldDB" id="A0A645JPJ7"/>
<sequence length="152" mass="16389">MLGFSIVMYVGMFFGFQFFGLLADKIGRRRAMMAAFALCAVAIALYILVQNPTFLFWWGAVVGFGLCGAGGILGAYYAELFPEHVRAYAGGFCWNMGRIGAIIAPFTIGAVGKAYGLQTGLLLTCGIYLVGAVMLLLLPETYTGKERNEAAR</sequence>
<reference evidence="7" key="1">
    <citation type="submission" date="2019-08" db="EMBL/GenBank/DDBJ databases">
        <authorList>
            <person name="Kucharzyk K."/>
            <person name="Murdoch R.W."/>
            <person name="Higgins S."/>
            <person name="Loffler F."/>
        </authorList>
    </citation>
    <scope>NUCLEOTIDE SEQUENCE</scope>
</reference>